<evidence type="ECO:0000256" key="1">
    <source>
        <dbReference type="ARBA" id="ARBA00022723"/>
    </source>
</evidence>
<dbReference type="Pfam" id="PF04166">
    <property type="entry name" value="PdxA"/>
    <property type="match status" value="1"/>
</dbReference>
<dbReference type="PANTHER" id="PTHR30004:SF6">
    <property type="entry name" value="D-THREONATE 4-PHOSPHATE DEHYDROGENASE"/>
    <property type="match status" value="1"/>
</dbReference>
<proteinExistence type="predicted"/>
<organism evidence="4">
    <name type="scientific">Thermocrinis ruber</name>
    <dbReference type="NCBI Taxonomy" id="75906"/>
    <lineage>
        <taxon>Bacteria</taxon>
        <taxon>Pseudomonadati</taxon>
        <taxon>Aquificota</taxon>
        <taxon>Aquificia</taxon>
        <taxon>Aquificales</taxon>
        <taxon>Aquificaceae</taxon>
        <taxon>Thermocrinis</taxon>
    </lineage>
</organism>
<dbReference type="GO" id="GO:0046872">
    <property type="term" value="F:metal ion binding"/>
    <property type="evidence" value="ECO:0007669"/>
    <property type="project" value="UniProtKB-KW"/>
</dbReference>
<dbReference type="GO" id="GO:0051287">
    <property type="term" value="F:NAD binding"/>
    <property type="evidence" value="ECO:0007669"/>
    <property type="project" value="InterPro"/>
</dbReference>
<protein>
    <submittedName>
        <fullName evidence="4">4-hydroxythreonine-4-phosphate dehydrogenase PdxA</fullName>
        <ecNumber evidence="4">1.1.1.262</ecNumber>
    </submittedName>
</protein>
<dbReference type="PANTHER" id="PTHR30004">
    <property type="entry name" value="4-HYDROXYTHREONINE-4-PHOSPHATE DEHYDROGENASE"/>
    <property type="match status" value="1"/>
</dbReference>
<reference evidence="4" key="1">
    <citation type="journal article" date="2020" name="mSystems">
        <title>Genome- and Community-Level Interaction Insights into Carbon Utilization and Element Cycling Functions of Hydrothermarchaeota in Hydrothermal Sediment.</title>
        <authorList>
            <person name="Zhou Z."/>
            <person name="Liu Y."/>
            <person name="Xu W."/>
            <person name="Pan J."/>
            <person name="Luo Z.H."/>
            <person name="Li M."/>
        </authorList>
    </citation>
    <scope>NUCLEOTIDE SEQUENCE [LARGE SCALE GENOMIC DNA]</scope>
    <source>
        <strain evidence="4">SpSt-114</strain>
    </source>
</reference>
<sequence>MLKIGITIGDPAGVGPEIIVRLTEHLDQQYAYIIYGEEKILKACAKELGRDFTVNLINSPQEVNTPGVYLIDLNICDVERPFPSYTSGKVAVAYLGRAVVDAVYGNIDGLLTMPISKFWARLAGFSYEGQTEFLAQAFRVRDYAMLMYSETIKVALLSTHISLKEAIEKVKSENIVKKVKLLAEEFKRWFKKSPQIGVLGLNPHAGEGGTIGEEDIKEIAPAVEELKSMGYIVDGPLSPDTAFLNRNYDLFLCMYHDQGLIPFKLLAFREGVNMTLGIPFPRTSPDHGTAYDVAWKGIADISPSLHALRLCERLAKNNR</sequence>
<dbReference type="SUPFAM" id="SSF53659">
    <property type="entry name" value="Isocitrate/Isopropylmalate dehydrogenase-like"/>
    <property type="match status" value="1"/>
</dbReference>
<keyword evidence="2 4" id="KW-0560">Oxidoreductase</keyword>
<evidence type="ECO:0000256" key="3">
    <source>
        <dbReference type="ARBA" id="ARBA00023027"/>
    </source>
</evidence>
<dbReference type="InterPro" id="IPR005255">
    <property type="entry name" value="PdxA_fam"/>
</dbReference>
<keyword evidence="3" id="KW-0520">NAD</keyword>
<dbReference type="AlphaFoldDB" id="A0A7C5X1A2"/>
<dbReference type="EC" id="1.1.1.262" evidence="4"/>
<dbReference type="EMBL" id="DSAC01000072">
    <property type="protein sequence ID" value="HHO74195.1"/>
    <property type="molecule type" value="Genomic_DNA"/>
</dbReference>
<dbReference type="NCBIfam" id="TIGR00557">
    <property type="entry name" value="pdxA"/>
    <property type="match status" value="1"/>
</dbReference>
<keyword evidence="1" id="KW-0479">Metal-binding</keyword>
<evidence type="ECO:0000313" key="4">
    <source>
        <dbReference type="EMBL" id="HHO74195.1"/>
    </source>
</evidence>
<evidence type="ECO:0000256" key="2">
    <source>
        <dbReference type="ARBA" id="ARBA00023002"/>
    </source>
</evidence>
<comment type="caution">
    <text evidence="4">The sequence shown here is derived from an EMBL/GenBank/DDBJ whole genome shotgun (WGS) entry which is preliminary data.</text>
</comment>
<gene>
    <name evidence="4" type="primary">pdxA</name>
    <name evidence="4" type="ORF">ENN04_06085</name>
</gene>
<dbReference type="GO" id="GO:0050570">
    <property type="term" value="F:4-hydroxythreonine-4-phosphate dehydrogenase activity"/>
    <property type="evidence" value="ECO:0007669"/>
    <property type="project" value="UniProtKB-EC"/>
</dbReference>
<accession>A0A7C5X1A2</accession>
<dbReference type="Gene3D" id="3.40.718.10">
    <property type="entry name" value="Isopropylmalate Dehydrogenase"/>
    <property type="match status" value="1"/>
</dbReference>
<name>A0A7C5X1A2_9AQUI</name>